<dbReference type="Proteomes" id="UP001500831">
    <property type="component" value="Unassembled WGS sequence"/>
</dbReference>
<dbReference type="RefSeq" id="WP_344980423.1">
    <property type="nucleotide sequence ID" value="NZ_BAAAVI010000076.1"/>
</dbReference>
<gene>
    <name evidence="1" type="ORF">GCM10010517_69480</name>
</gene>
<dbReference type="EMBL" id="BAAAVI010000076">
    <property type="protein sequence ID" value="GAA2903473.1"/>
    <property type="molecule type" value="Genomic_DNA"/>
</dbReference>
<evidence type="ECO:0000313" key="1">
    <source>
        <dbReference type="EMBL" id="GAA2903473.1"/>
    </source>
</evidence>
<evidence type="ECO:0008006" key="3">
    <source>
        <dbReference type="Google" id="ProtNLM"/>
    </source>
</evidence>
<proteinExistence type="predicted"/>
<organism evidence="1 2">
    <name type="scientific">Streptosporangium fragile</name>
    <dbReference type="NCBI Taxonomy" id="46186"/>
    <lineage>
        <taxon>Bacteria</taxon>
        <taxon>Bacillati</taxon>
        <taxon>Actinomycetota</taxon>
        <taxon>Actinomycetes</taxon>
        <taxon>Streptosporangiales</taxon>
        <taxon>Streptosporangiaceae</taxon>
        <taxon>Streptosporangium</taxon>
    </lineage>
</organism>
<comment type="caution">
    <text evidence="1">The sequence shown here is derived from an EMBL/GenBank/DDBJ whole genome shotgun (WGS) entry which is preliminary data.</text>
</comment>
<sequence>MATPHLDPYQKAQETRRRVLELAVFMKREEAQSAPSPSGARGSSPGYAVDLFLALLQDRLPVWLRVLDGLMYLVGKGRVADNLFPIARAGIEYYSEIQSAALPAFTSPTVTVRFREAMRDSELGPMAEVIPISEYLAAEQRAGRVAPEVDPVASARLLLAGCFRHAYYEMFVGAEHLPSRDDSAEEIVRELRLETTREA</sequence>
<protein>
    <recommendedName>
        <fullName evidence="3">TetR family transcriptional regulator</fullName>
    </recommendedName>
</protein>
<evidence type="ECO:0000313" key="2">
    <source>
        <dbReference type="Proteomes" id="UP001500831"/>
    </source>
</evidence>
<accession>A0ABN3W8J9</accession>
<keyword evidence="2" id="KW-1185">Reference proteome</keyword>
<reference evidence="1 2" key="1">
    <citation type="journal article" date="2019" name="Int. J. Syst. Evol. Microbiol.">
        <title>The Global Catalogue of Microorganisms (GCM) 10K type strain sequencing project: providing services to taxonomists for standard genome sequencing and annotation.</title>
        <authorList>
            <consortium name="The Broad Institute Genomics Platform"/>
            <consortium name="The Broad Institute Genome Sequencing Center for Infectious Disease"/>
            <person name="Wu L."/>
            <person name="Ma J."/>
        </authorList>
    </citation>
    <scope>NUCLEOTIDE SEQUENCE [LARGE SCALE GENOMIC DNA]</scope>
    <source>
        <strain evidence="1 2">JCM 6242</strain>
    </source>
</reference>
<name>A0ABN3W8J9_9ACTN</name>